<sequence>MEVNEEEIPEGGGGGLRLRGASLDNNSSLNEREFTEESLRRGNVPIIFSSQQQQNTSYRTASSIIVDRRRIQHVRIQLEGKLKFFVILKGGGREERREFFVESLINFN</sequence>
<organism evidence="1 2">
    <name type="scientific">Meloidogyne enterolobii</name>
    <name type="common">Root-knot nematode worm</name>
    <name type="synonym">Meloidogyne mayaguensis</name>
    <dbReference type="NCBI Taxonomy" id="390850"/>
    <lineage>
        <taxon>Eukaryota</taxon>
        <taxon>Metazoa</taxon>
        <taxon>Ecdysozoa</taxon>
        <taxon>Nematoda</taxon>
        <taxon>Chromadorea</taxon>
        <taxon>Rhabditida</taxon>
        <taxon>Tylenchina</taxon>
        <taxon>Tylenchomorpha</taxon>
        <taxon>Tylenchoidea</taxon>
        <taxon>Meloidogynidae</taxon>
        <taxon>Meloidogyninae</taxon>
        <taxon>Meloidogyne</taxon>
    </lineage>
</organism>
<evidence type="ECO:0000313" key="2">
    <source>
        <dbReference type="Proteomes" id="UP001497535"/>
    </source>
</evidence>
<keyword evidence="2" id="KW-1185">Reference proteome</keyword>
<name>A0ACB1A7N0_MELEN</name>
<evidence type="ECO:0000313" key="1">
    <source>
        <dbReference type="EMBL" id="CAK5086431.1"/>
    </source>
</evidence>
<proteinExistence type="predicted"/>
<accession>A0ACB1A7N0</accession>
<dbReference type="Proteomes" id="UP001497535">
    <property type="component" value="Unassembled WGS sequence"/>
</dbReference>
<protein>
    <submittedName>
        <fullName evidence="1">Uncharacterized protein</fullName>
    </submittedName>
</protein>
<gene>
    <name evidence="1" type="ORF">MENTE1834_LOCUS33928</name>
</gene>
<dbReference type="EMBL" id="CAVMJV010000060">
    <property type="protein sequence ID" value="CAK5086431.1"/>
    <property type="molecule type" value="Genomic_DNA"/>
</dbReference>
<reference evidence="1" key="1">
    <citation type="submission" date="2023-11" db="EMBL/GenBank/DDBJ databases">
        <authorList>
            <person name="Poullet M."/>
        </authorList>
    </citation>
    <scope>NUCLEOTIDE SEQUENCE</scope>
    <source>
        <strain evidence="1">E1834</strain>
    </source>
</reference>
<comment type="caution">
    <text evidence="1">The sequence shown here is derived from an EMBL/GenBank/DDBJ whole genome shotgun (WGS) entry which is preliminary data.</text>
</comment>